<dbReference type="Gene3D" id="1.10.10.10">
    <property type="entry name" value="Winged helix-like DNA-binding domain superfamily/Winged helix DNA-binding domain"/>
    <property type="match status" value="1"/>
</dbReference>
<gene>
    <name evidence="6" type="ORF">GCM10007320_10760</name>
</gene>
<feature type="domain" description="HTH crp-type" evidence="5">
    <location>
        <begin position="243"/>
        <end position="316"/>
    </location>
</feature>
<evidence type="ECO:0000259" key="4">
    <source>
        <dbReference type="PROSITE" id="PS50042"/>
    </source>
</evidence>
<dbReference type="EMBL" id="BMYK01000003">
    <property type="protein sequence ID" value="GHC74024.1"/>
    <property type="molecule type" value="Genomic_DNA"/>
</dbReference>
<dbReference type="Gene3D" id="2.60.120.10">
    <property type="entry name" value="Jelly Rolls"/>
    <property type="match status" value="1"/>
</dbReference>
<protein>
    <recommendedName>
        <fullName evidence="8">Crp/Fnr family transcriptional regulator</fullName>
    </recommendedName>
</protein>
<dbReference type="SMART" id="SM00100">
    <property type="entry name" value="cNMP"/>
    <property type="match status" value="1"/>
</dbReference>
<keyword evidence="7" id="KW-1185">Reference proteome</keyword>
<keyword evidence="2" id="KW-0238">DNA-binding</keyword>
<evidence type="ECO:0000256" key="2">
    <source>
        <dbReference type="ARBA" id="ARBA00023125"/>
    </source>
</evidence>
<proteinExistence type="predicted"/>
<reference evidence="7" key="1">
    <citation type="journal article" date="2019" name="Int. J. Syst. Evol. Microbiol.">
        <title>The Global Catalogue of Microorganisms (GCM) 10K type strain sequencing project: providing services to taxonomists for standard genome sequencing and annotation.</title>
        <authorList>
            <consortium name="The Broad Institute Genomics Platform"/>
            <consortium name="The Broad Institute Genome Sequencing Center for Infectious Disease"/>
            <person name="Wu L."/>
            <person name="Ma J."/>
        </authorList>
    </citation>
    <scope>NUCLEOTIDE SEQUENCE [LARGE SCALE GENOMIC DNA]</scope>
    <source>
        <strain evidence="7">KCTC 23314</strain>
    </source>
</reference>
<evidence type="ECO:0000256" key="1">
    <source>
        <dbReference type="ARBA" id="ARBA00023015"/>
    </source>
</evidence>
<keyword evidence="3" id="KW-0804">Transcription</keyword>
<dbReference type="InterPro" id="IPR050397">
    <property type="entry name" value="Env_Response_Regulators"/>
</dbReference>
<dbReference type="Proteomes" id="UP000626210">
    <property type="component" value="Unassembled WGS sequence"/>
</dbReference>
<feature type="domain" description="Cyclic nucleotide-binding" evidence="4">
    <location>
        <begin position="109"/>
        <end position="220"/>
    </location>
</feature>
<dbReference type="SUPFAM" id="SSF51206">
    <property type="entry name" value="cAMP-binding domain-like"/>
    <property type="match status" value="1"/>
</dbReference>
<dbReference type="InterPro" id="IPR036390">
    <property type="entry name" value="WH_DNA-bd_sf"/>
</dbReference>
<evidence type="ECO:0000313" key="7">
    <source>
        <dbReference type="Proteomes" id="UP000626210"/>
    </source>
</evidence>
<dbReference type="CDD" id="cd00038">
    <property type="entry name" value="CAP_ED"/>
    <property type="match status" value="1"/>
</dbReference>
<keyword evidence="1" id="KW-0805">Transcription regulation</keyword>
<dbReference type="PROSITE" id="PS50042">
    <property type="entry name" value="CNMP_BINDING_3"/>
    <property type="match status" value="1"/>
</dbReference>
<dbReference type="InterPro" id="IPR014710">
    <property type="entry name" value="RmlC-like_jellyroll"/>
</dbReference>
<dbReference type="InterPro" id="IPR018490">
    <property type="entry name" value="cNMP-bd_dom_sf"/>
</dbReference>
<sequence length="326" mass="35273">MVSPGVGRLCTRQIPRDAHIAFAFAQVRWQAGAFPACRQRAIVPLQPEPSVTLHAPTHPAVSDRFAPLHALVWRPEPGSSAQHRSWTLERPRPSVISPTHQRTLLAADWLAGVGEAAREAFMAALGVTKVAAGEQLLHQGEDSVLWYGVASGAVRLGSVSASGRQLSAALVAPGEWFGEGPALGRLAEACSAHAHADSVLVSLRLDTLRRLTAAHADLRHALLRWSAVRQRAAMEAVLQAASAPLSQRLAACLLDLGQRFGQPQEEGFRIALPLTQTDLAQLVATSRQRLNQGMQDLRRLRVLDTREAQITVLSTEALQRRARLPA</sequence>
<evidence type="ECO:0000259" key="5">
    <source>
        <dbReference type="PROSITE" id="PS51063"/>
    </source>
</evidence>
<evidence type="ECO:0008006" key="8">
    <source>
        <dbReference type="Google" id="ProtNLM"/>
    </source>
</evidence>
<organism evidence="6 7">
    <name type="scientific">Pseudorhodoferax aquiterrae</name>
    <dbReference type="NCBI Taxonomy" id="747304"/>
    <lineage>
        <taxon>Bacteria</taxon>
        <taxon>Pseudomonadati</taxon>
        <taxon>Pseudomonadota</taxon>
        <taxon>Betaproteobacteria</taxon>
        <taxon>Burkholderiales</taxon>
        <taxon>Comamonadaceae</taxon>
    </lineage>
</organism>
<dbReference type="PANTHER" id="PTHR24567:SF74">
    <property type="entry name" value="HTH-TYPE TRANSCRIPTIONAL REGULATOR ARCR"/>
    <property type="match status" value="1"/>
</dbReference>
<evidence type="ECO:0000313" key="6">
    <source>
        <dbReference type="EMBL" id="GHC74024.1"/>
    </source>
</evidence>
<dbReference type="PANTHER" id="PTHR24567">
    <property type="entry name" value="CRP FAMILY TRANSCRIPTIONAL REGULATORY PROTEIN"/>
    <property type="match status" value="1"/>
</dbReference>
<evidence type="ECO:0000256" key="3">
    <source>
        <dbReference type="ARBA" id="ARBA00023163"/>
    </source>
</evidence>
<name>A0ABQ3FXP5_9BURK</name>
<dbReference type="Pfam" id="PF00027">
    <property type="entry name" value="cNMP_binding"/>
    <property type="match status" value="1"/>
</dbReference>
<dbReference type="SUPFAM" id="SSF46785">
    <property type="entry name" value="Winged helix' DNA-binding domain"/>
    <property type="match status" value="1"/>
</dbReference>
<dbReference type="PROSITE" id="PS51063">
    <property type="entry name" value="HTH_CRP_2"/>
    <property type="match status" value="1"/>
</dbReference>
<dbReference type="InterPro" id="IPR036388">
    <property type="entry name" value="WH-like_DNA-bd_sf"/>
</dbReference>
<dbReference type="Pfam" id="PF13545">
    <property type="entry name" value="HTH_Crp_2"/>
    <property type="match status" value="1"/>
</dbReference>
<dbReference type="InterPro" id="IPR012318">
    <property type="entry name" value="HTH_CRP"/>
</dbReference>
<dbReference type="InterPro" id="IPR000595">
    <property type="entry name" value="cNMP-bd_dom"/>
</dbReference>
<comment type="caution">
    <text evidence="6">The sequence shown here is derived from an EMBL/GenBank/DDBJ whole genome shotgun (WGS) entry which is preliminary data.</text>
</comment>
<accession>A0ABQ3FXP5</accession>